<proteinExistence type="predicted"/>
<feature type="region of interest" description="Disordered" evidence="1">
    <location>
        <begin position="1"/>
        <end position="30"/>
    </location>
</feature>
<keyword evidence="2" id="KW-0812">Transmembrane</keyword>
<sequence>MQFSARGARGPTLRRTRGRNIRSRPVAPAARAARRAGITVALALVLIGSATCPAAAADRAEAPSAGPPPWSITVMSSLMAAVIGAVVTLHTTRRALTQGQRHRWQDRSEAAARQAAQRAENELRDRRVANRTAWTPHYQRIDDLLLSAGRIEYEMRGRGLHVDDPEAMELVRARKAAEQYAAYAPGRLPDALSGLADSLGRVHERLLPAVAELNGVAGTRPPVQWHDLFACAAEQARAADALALALKDARAALRHEWGMD</sequence>
<keyword evidence="2" id="KW-0472">Membrane</keyword>
<evidence type="ECO:0000256" key="2">
    <source>
        <dbReference type="SAM" id="Phobius"/>
    </source>
</evidence>
<dbReference type="Proteomes" id="UP001500668">
    <property type="component" value="Unassembled WGS sequence"/>
</dbReference>
<comment type="caution">
    <text evidence="3">The sequence shown here is derived from an EMBL/GenBank/DDBJ whole genome shotgun (WGS) entry which is preliminary data.</text>
</comment>
<keyword evidence="4" id="KW-1185">Reference proteome</keyword>
<dbReference type="EMBL" id="BAAACA010000019">
    <property type="protein sequence ID" value="GAA0603340.1"/>
    <property type="molecule type" value="Genomic_DNA"/>
</dbReference>
<accession>A0ABP3R4B2</accession>
<keyword evidence="2" id="KW-1133">Transmembrane helix</keyword>
<gene>
    <name evidence="3" type="ORF">GCM10010394_36210</name>
</gene>
<feature type="transmembrane region" description="Helical" evidence="2">
    <location>
        <begin position="72"/>
        <end position="91"/>
    </location>
</feature>
<evidence type="ECO:0008006" key="5">
    <source>
        <dbReference type="Google" id="ProtNLM"/>
    </source>
</evidence>
<protein>
    <recommendedName>
        <fullName evidence="5">Secreted protein</fullName>
    </recommendedName>
</protein>
<evidence type="ECO:0000256" key="1">
    <source>
        <dbReference type="SAM" id="MobiDB-lite"/>
    </source>
</evidence>
<evidence type="ECO:0000313" key="3">
    <source>
        <dbReference type="EMBL" id="GAA0603340.1"/>
    </source>
</evidence>
<reference evidence="4" key="1">
    <citation type="journal article" date="2019" name="Int. J. Syst. Evol. Microbiol.">
        <title>The Global Catalogue of Microorganisms (GCM) 10K type strain sequencing project: providing services to taxonomists for standard genome sequencing and annotation.</title>
        <authorList>
            <consortium name="The Broad Institute Genomics Platform"/>
            <consortium name="The Broad Institute Genome Sequencing Center for Infectious Disease"/>
            <person name="Wu L."/>
            <person name="Ma J."/>
        </authorList>
    </citation>
    <scope>NUCLEOTIDE SEQUENCE [LARGE SCALE GENOMIC DNA]</scope>
    <source>
        <strain evidence="4">JCM 5067</strain>
    </source>
</reference>
<name>A0ABP3R4B2_9ACTN</name>
<organism evidence="3 4">
    <name type="scientific">Streptomyces crystallinus</name>
    <dbReference type="NCBI Taxonomy" id="68191"/>
    <lineage>
        <taxon>Bacteria</taxon>
        <taxon>Bacillati</taxon>
        <taxon>Actinomycetota</taxon>
        <taxon>Actinomycetes</taxon>
        <taxon>Kitasatosporales</taxon>
        <taxon>Streptomycetaceae</taxon>
        <taxon>Streptomyces</taxon>
    </lineage>
</organism>
<feature type="compositionally biased region" description="Basic residues" evidence="1">
    <location>
        <begin position="12"/>
        <end position="22"/>
    </location>
</feature>
<evidence type="ECO:0000313" key="4">
    <source>
        <dbReference type="Proteomes" id="UP001500668"/>
    </source>
</evidence>